<evidence type="ECO:0000313" key="2">
    <source>
        <dbReference type="Proteomes" id="UP001152320"/>
    </source>
</evidence>
<dbReference type="Proteomes" id="UP001152320">
    <property type="component" value="Chromosome 20"/>
</dbReference>
<evidence type="ECO:0000313" key="1">
    <source>
        <dbReference type="EMBL" id="KAJ8022950.1"/>
    </source>
</evidence>
<gene>
    <name evidence="1" type="ORF">HOLleu_37998</name>
</gene>
<accession>A0A9Q0YKB3</accession>
<dbReference type="OrthoDB" id="6143068at2759"/>
<comment type="caution">
    <text evidence="1">The sequence shown here is derived from an EMBL/GenBank/DDBJ whole genome shotgun (WGS) entry which is preliminary data.</text>
</comment>
<keyword evidence="2" id="KW-1185">Reference proteome</keyword>
<name>A0A9Q0YKB3_HOLLE</name>
<dbReference type="EMBL" id="JAIZAY010000020">
    <property type="protein sequence ID" value="KAJ8022950.1"/>
    <property type="molecule type" value="Genomic_DNA"/>
</dbReference>
<proteinExistence type="predicted"/>
<reference evidence="1" key="1">
    <citation type="submission" date="2021-10" db="EMBL/GenBank/DDBJ databases">
        <title>Tropical sea cucumber genome reveals ecological adaptation and Cuvierian tubules defense mechanism.</title>
        <authorList>
            <person name="Chen T."/>
        </authorList>
    </citation>
    <scope>NUCLEOTIDE SEQUENCE</scope>
    <source>
        <strain evidence="1">Nanhai2018</strain>
        <tissue evidence="1">Muscle</tissue>
    </source>
</reference>
<sequence>MIFDFIWQGNPDKVKRSVLINDIQKGGLKAIHIKSFINSLNCTWVRRYCDNSKGLWKIFFDLELTKYGKDFLFYCNCSSQDVRIKNVFVRQVVHAWCDATFCIPISPEDVKRQLIWNNSSVKINKKVVFDRYLHEKGIVYVQDCFDENGSPFTYERFTTNYDISNFPFYTLLGTN</sequence>
<dbReference type="AlphaFoldDB" id="A0A9Q0YKB3"/>
<protein>
    <submittedName>
        <fullName evidence="1">Uncharacterized protein</fullName>
    </submittedName>
</protein>
<organism evidence="1 2">
    <name type="scientific">Holothuria leucospilota</name>
    <name type="common">Black long sea cucumber</name>
    <name type="synonym">Mertensiothuria leucospilota</name>
    <dbReference type="NCBI Taxonomy" id="206669"/>
    <lineage>
        <taxon>Eukaryota</taxon>
        <taxon>Metazoa</taxon>
        <taxon>Echinodermata</taxon>
        <taxon>Eleutherozoa</taxon>
        <taxon>Echinozoa</taxon>
        <taxon>Holothuroidea</taxon>
        <taxon>Aspidochirotacea</taxon>
        <taxon>Aspidochirotida</taxon>
        <taxon>Holothuriidae</taxon>
        <taxon>Holothuria</taxon>
    </lineage>
</organism>